<dbReference type="AlphaFoldDB" id="A0A1T4M331"/>
<evidence type="ECO:0000259" key="2">
    <source>
        <dbReference type="Pfam" id="PF16116"/>
    </source>
</evidence>
<dbReference type="Pfam" id="PF16173">
    <property type="entry name" value="DUF4874"/>
    <property type="match status" value="1"/>
</dbReference>
<dbReference type="InterPro" id="IPR032379">
    <property type="entry name" value="DUF4874"/>
</dbReference>
<evidence type="ECO:0008006" key="6">
    <source>
        <dbReference type="Google" id="ProtNLM"/>
    </source>
</evidence>
<name>A0A1T4M331_9BACT</name>
<dbReference type="RefSeq" id="WP_078776116.1">
    <property type="nucleotide sequence ID" value="NZ_FUWU01000015.1"/>
</dbReference>
<protein>
    <recommendedName>
        <fullName evidence="6">DUF4832 domain-containing protein</fullName>
    </recommendedName>
</protein>
<gene>
    <name evidence="4" type="ORF">SAMN02745108_01101</name>
</gene>
<feature type="chain" id="PRO_5012029647" description="DUF4832 domain-containing protein" evidence="1">
    <location>
        <begin position="21"/>
        <end position="602"/>
    </location>
</feature>
<dbReference type="InterPro" id="IPR032267">
    <property type="entry name" value="DUF4832"/>
</dbReference>
<dbReference type="Pfam" id="PF16116">
    <property type="entry name" value="DUF4832"/>
    <property type="match status" value="1"/>
</dbReference>
<evidence type="ECO:0000313" key="4">
    <source>
        <dbReference type="EMBL" id="SJZ61352.1"/>
    </source>
</evidence>
<proteinExistence type="predicted"/>
<evidence type="ECO:0000313" key="5">
    <source>
        <dbReference type="Proteomes" id="UP000190449"/>
    </source>
</evidence>
<evidence type="ECO:0000259" key="3">
    <source>
        <dbReference type="Pfam" id="PF16173"/>
    </source>
</evidence>
<dbReference type="Proteomes" id="UP000190449">
    <property type="component" value="Unassembled WGS sequence"/>
</dbReference>
<feature type="signal peptide" evidence="1">
    <location>
        <begin position="1"/>
        <end position="20"/>
    </location>
</feature>
<dbReference type="EMBL" id="FUWU01000015">
    <property type="protein sequence ID" value="SJZ61352.1"/>
    <property type="molecule type" value="Genomic_DNA"/>
</dbReference>
<accession>A0A1T4M331</accession>
<organism evidence="4 5">
    <name type="scientific">Fibrobacter intestinalis</name>
    <dbReference type="NCBI Taxonomy" id="28122"/>
    <lineage>
        <taxon>Bacteria</taxon>
        <taxon>Pseudomonadati</taxon>
        <taxon>Fibrobacterota</taxon>
        <taxon>Fibrobacteria</taxon>
        <taxon>Fibrobacterales</taxon>
        <taxon>Fibrobacteraceae</taxon>
        <taxon>Fibrobacter</taxon>
    </lineage>
</organism>
<feature type="domain" description="DUF4874" evidence="3">
    <location>
        <begin position="94"/>
        <end position="208"/>
    </location>
</feature>
<keyword evidence="1" id="KW-0732">Signal</keyword>
<feature type="domain" description="DUF4832" evidence="2">
    <location>
        <begin position="253"/>
        <end position="498"/>
    </location>
</feature>
<reference evidence="4 5" key="1">
    <citation type="submission" date="2017-02" db="EMBL/GenBank/DDBJ databases">
        <authorList>
            <person name="Peterson S.W."/>
        </authorList>
    </citation>
    <scope>NUCLEOTIDE SEQUENCE [LARGE SCALE GENOMIC DNA]</scope>
    <source>
        <strain evidence="4 5">ATCC 43854</strain>
    </source>
</reference>
<sequence length="602" mass="68156">MCRFQKVLLALGALSMSAFAASMVSQNLDYSDHLQSFYNPDIGFYTPQTMHLKVSGNTPIAKPYGRFLHLRAELSEFSDKAWWISDGDTVRGTSRDLTEDALQVLGETLDNVRKNSGTTIIRFCYDPWYNGHSNTTPDQSVILRHLEQLAPVLSEHLDVITAWEIGIYGAYGEMHSDTMITHEKVGEAIRFALEHTPPELKILTRTPRYAAYALGFAKNAENPALDADPNVHFNVESEVFQRIAKAKKDTLFRLGMFNDGYLGTQYDYGTWSTTAENGISREEGVAWLETYGMHTPYGGEALTTASGYQEINTPDFIAYEGFRTHTSYLNIQWNYNLIERWKNTDVFTARKSNAIDSGYNGISGFKYINDHLGYRFVLRNSWMNDSVGIGGQLQVALLLQNVGFGNVTRKKATTLIFKSDANESIYEIRPDSATDIGKILSRKMNADTTISYDGTDTLRILAKLPEEMPLGLWNVFVRFSEDGDFRTDENFSVIRFANDSNYFDKETGSNFVGTFILSDRIQSLQSRPVTSAVELRQNGKMLIVRHGQEIEILDLNGVLLERRAIPEREWIWDISKFPAGPLVVRVKDRNGIARIQKIECRK</sequence>
<evidence type="ECO:0000256" key="1">
    <source>
        <dbReference type="SAM" id="SignalP"/>
    </source>
</evidence>
<dbReference type="STRING" id="28122.SAMN02745108_01101"/>